<keyword evidence="10" id="KW-1133">Transmembrane helix</keyword>
<dbReference type="AlphaFoldDB" id="A0A1J7IAS9"/>
<evidence type="ECO:0000256" key="8">
    <source>
        <dbReference type="PIRSR" id="PIRSR602403-1"/>
    </source>
</evidence>
<keyword evidence="3 8" id="KW-0349">Heme</keyword>
<dbReference type="PRINTS" id="PR00465">
    <property type="entry name" value="EP450IV"/>
</dbReference>
<dbReference type="OrthoDB" id="1844152at2759"/>
<evidence type="ECO:0000256" key="6">
    <source>
        <dbReference type="ARBA" id="ARBA00023004"/>
    </source>
</evidence>
<evidence type="ECO:0000256" key="10">
    <source>
        <dbReference type="SAM" id="Phobius"/>
    </source>
</evidence>
<dbReference type="GO" id="GO:0004497">
    <property type="term" value="F:monooxygenase activity"/>
    <property type="evidence" value="ECO:0007669"/>
    <property type="project" value="UniProtKB-KW"/>
</dbReference>
<accession>A0A1J7IAS9</accession>
<dbReference type="Pfam" id="PF00067">
    <property type="entry name" value="p450"/>
    <property type="match status" value="1"/>
</dbReference>
<dbReference type="InParanoid" id="A0A1J7IAS9"/>
<gene>
    <name evidence="11" type="ORF">CONLIGDRAFT_96926</name>
</gene>
<protein>
    <submittedName>
        <fullName evidence="11">Cytochrome P450</fullName>
    </submittedName>
</protein>
<organism evidence="11 12">
    <name type="scientific">Coniochaeta ligniaria NRRL 30616</name>
    <dbReference type="NCBI Taxonomy" id="1408157"/>
    <lineage>
        <taxon>Eukaryota</taxon>
        <taxon>Fungi</taxon>
        <taxon>Dikarya</taxon>
        <taxon>Ascomycota</taxon>
        <taxon>Pezizomycotina</taxon>
        <taxon>Sordariomycetes</taxon>
        <taxon>Sordariomycetidae</taxon>
        <taxon>Coniochaetales</taxon>
        <taxon>Coniochaetaceae</taxon>
        <taxon>Coniochaeta</taxon>
    </lineage>
</organism>
<dbReference type="PANTHER" id="PTHR46206">
    <property type="entry name" value="CYTOCHROME P450"/>
    <property type="match status" value="1"/>
</dbReference>
<evidence type="ECO:0000256" key="2">
    <source>
        <dbReference type="ARBA" id="ARBA00010617"/>
    </source>
</evidence>
<name>A0A1J7IAS9_9PEZI</name>
<dbReference type="InterPro" id="IPR017972">
    <property type="entry name" value="Cyt_P450_CS"/>
</dbReference>
<evidence type="ECO:0000313" key="11">
    <source>
        <dbReference type="EMBL" id="OIW24419.1"/>
    </source>
</evidence>
<feature type="binding site" description="axial binding residue" evidence="8">
    <location>
        <position position="487"/>
    </location>
    <ligand>
        <name>heme</name>
        <dbReference type="ChEBI" id="CHEBI:30413"/>
    </ligand>
    <ligandPart>
        <name>Fe</name>
        <dbReference type="ChEBI" id="CHEBI:18248"/>
    </ligandPart>
</feature>
<keyword evidence="10" id="KW-0812">Transmembrane</keyword>
<reference evidence="11 12" key="1">
    <citation type="submission" date="2016-10" db="EMBL/GenBank/DDBJ databases">
        <title>Draft genome sequence of Coniochaeta ligniaria NRRL30616, a lignocellulolytic fungus for bioabatement of inhibitors in plant biomass hydrolysates.</title>
        <authorList>
            <consortium name="DOE Joint Genome Institute"/>
            <person name="Jimenez D.J."/>
            <person name="Hector R.E."/>
            <person name="Riley R."/>
            <person name="Sun H."/>
            <person name="Grigoriev I.V."/>
            <person name="Van Elsas J.D."/>
            <person name="Nichols N.N."/>
        </authorList>
    </citation>
    <scope>NUCLEOTIDE SEQUENCE [LARGE SCALE GENOMIC DNA]</scope>
    <source>
        <strain evidence="11 12">NRRL 30616</strain>
    </source>
</reference>
<dbReference type="PROSITE" id="PS00086">
    <property type="entry name" value="CYTOCHROME_P450"/>
    <property type="match status" value="1"/>
</dbReference>
<keyword evidence="12" id="KW-1185">Reference proteome</keyword>
<evidence type="ECO:0000256" key="3">
    <source>
        <dbReference type="ARBA" id="ARBA00022617"/>
    </source>
</evidence>
<dbReference type="Proteomes" id="UP000182658">
    <property type="component" value="Unassembled WGS sequence"/>
</dbReference>
<dbReference type="Gene3D" id="1.10.630.10">
    <property type="entry name" value="Cytochrome P450"/>
    <property type="match status" value="1"/>
</dbReference>
<comment type="similarity">
    <text evidence="2 9">Belongs to the cytochrome P450 family.</text>
</comment>
<keyword evidence="6 8" id="KW-0408">Iron</keyword>
<dbReference type="EMBL" id="KV875103">
    <property type="protein sequence ID" value="OIW24419.1"/>
    <property type="molecule type" value="Genomic_DNA"/>
</dbReference>
<dbReference type="InterPro" id="IPR002403">
    <property type="entry name" value="Cyt_P450_E_grp-IV"/>
</dbReference>
<dbReference type="GO" id="GO:0005506">
    <property type="term" value="F:iron ion binding"/>
    <property type="evidence" value="ECO:0007669"/>
    <property type="project" value="InterPro"/>
</dbReference>
<keyword evidence="4 8" id="KW-0479">Metal-binding</keyword>
<dbReference type="InterPro" id="IPR036396">
    <property type="entry name" value="Cyt_P450_sf"/>
</dbReference>
<evidence type="ECO:0000256" key="7">
    <source>
        <dbReference type="ARBA" id="ARBA00023033"/>
    </source>
</evidence>
<dbReference type="PANTHER" id="PTHR46206:SF1">
    <property type="entry name" value="P450, PUTATIVE (EUROFUNG)-RELATED"/>
    <property type="match status" value="1"/>
</dbReference>
<feature type="transmembrane region" description="Helical" evidence="10">
    <location>
        <begin position="18"/>
        <end position="36"/>
    </location>
</feature>
<evidence type="ECO:0000313" key="12">
    <source>
        <dbReference type="Proteomes" id="UP000182658"/>
    </source>
</evidence>
<dbReference type="GO" id="GO:0020037">
    <property type="term" value="F:heme binding"/>
    <property type="evidence" value="ECO:0007669"/>
    <property type="project" value="InterPro"/>
</dbReference>
<comment type="cofactor">
    <cofactor evidence="1 8">
        <name>heme</name>
        <dbReference type="ChEBI" id="CHEBI:30413"/>
    </cofactor>
</comment>
<evidence type="ECO:0000256" key="1">
    <source>
        <dbReference type="ARBA" id="ARBA00001971"/>
    </source>
</evidence>
<evidence type="ECO:0000256" key="9">
    <source>
        <dbReference type="RuleBase" id="RU000461"/>
    </source>
</evidence>
<dbReference type="InterPro" id="IPR001128">
    <property type="entry name" value="Cyt_P450"/>
</dbReference>
<dbReference type="CDD" id="cd11041">
    <property type="entry name" value="CYP503A1-like"/>
    <property type="match status" value="1"/>
</dbReference>
<proteinExistence type="inferred from homology"/>
<keyword evidence="7 9" id="KW-0503">Monooxygenase</keyword>
<sequence>MAGSVILHLLDGVTTGRVVAALCLFFLGAFVVDFTWKPRYPAELPRIGYGDGVVGTIRNWIGYVLYFNDWVAEGYEKFSKQDKTFVVPSAASRPNEIVVPRSQTMWLLEMPDRVVSTLEAHDDVLFNKYNFLGVGSWDAISVVHKHLARNLVGLIPGIQEEVHDAVDEILGTDTEEWRSMNLWEAWMGIVPRVTNRVLVGPSICRNKEFLERVVLYVDQVVMNSFILSMFPKIAHPVVGRIVTVRNWWSWWKMSRIALPTIEKRLRDMMRKHAGEPGYEKWVPQEDFITWMIRQSIVDGNTSELDAEMISKRLLPLEFAATHTTVITGHSLLLDLLSSDPSLGYLDSIREETARVYREEGGRWTKEGLSRLYKTDSAIRESQRLSNFATSVIKRKVVAPEGIMNQAEGWHAPYGALFMLNLAGVQHDADLYRNPYEYDAFRYSRVRIEYAQRPREKRDKEEGLRVAKLGMVTTSDSHLAFGHGRHACPGRFFVAHELKMILAYLLNNYEIKPIPERPKPQWLGQNIIPPLQAKIEIRRRKGTT</sequence>
<evidence type="ECO:0000256" key="5">
    <source>
        <dbReference type="ARBA" id="ARBA00023002"/>
    </source>
</evidence>
<dbReference type="GO" id="GO:0016705">
    <property type="term" value="F:oxidoreductase activity, acting on paired donors, with incorporation or reduction of molecular oxygen"/>
    <property type="evidence" value="ECO:0007669"/>
    <property type="project" value="InterPro"/>
</dbReference>
<evidence type="ECO:0000256" key="4">
    <source>
        <dbReference type="ARBA" id="ARBA00022723"/>
    </source>
</evidence>
<dbReference type="SUPFAM" id="SSF48264">
    <property type="entry name" value="Cytochrome P450"/>
    <property type="match status" value="1"/>
</dbReference>
<keyword evidence="5 9" id="KW-0560">Oxidoreductase</keyword>
<dbReference type="STRING" id="1408157.A0A1J7IAS9"/>
<keyword evidence="10" id="KW-0472">Membrane</keyword>